<dbReference type="InterPro" id="IPR027791">
    <property type="entry name" value="Galactosyl_T_C"/>
</dbReference>
<dbReference type="SUPFAM" id="SSF53448">
    <property type="entry name" value="Nucleotide-diphospho-sugar transferases"/>
    <property type="match status" value="1"/>
</dbReference>
<dbReference type="RefSeq" id="WP_211316560.1">
    <property type="nucleotide sequence ID" value="NZ_CP139960.1"/>
</dbReference>
<dbReference type="InterPro" id="IPR001173">
    <property type="entry name" value="Glyco_trans_2-like"/>
</dbReference>
<gene>
    <name evidence="4" type="ORF">U0035_14590</name>
</gene>
<feature type="domain" description="Glycosyltransferase 2-like" evidence="2">
    <location>
        <begin position="12"/>
        <end position="120"/>
    </location>
</feature>
<evidence type="ECO:0000259" key="2">
    <source>
        <dbReference type="Pfam" id="PF00535"/>
    </source>
</evidence>
<keyword evidence="5" id="KW-1185">Reference proteome</keyword>
<name>A0ABZ0W333_9BACT</name>
<proteinExistence type="predicted"/>
<dbReference type="CDD" id="cd06420">
    <property type="entry name" value="GT2_Chondriotin_Pol_N"/>
    <property type="match status" value="1"/>
</dbReference>
<dbReference type="PANTHER" id="PTHR43685">
    <property type="entry name" value="GLYCOSYLTRANSFERASE"/>
    <property type="match status" value="1"/>
</dbReference>
<organism evidence="4 5">
    <name type="scientific">Niabella yanshanensis</name>
    <dbReference type="NCBI Taxonomy" id="577386"/>
    <lineage>
        <taxon>Bacteria</taxon>
        <taxon>Pseudomonadati</taxon>
        <taxon>Bacteroidota</taxon>
        <taxon>Chitinophagia</taxon>
        <taxon>Chitinophagales</taxon>
        <taxon>Chitinophagaceae</taxon>
        <taxon>Niabella</taxon>
    </lineage>
</organism>
<protein>
    <submittedName>
        <fullName evidence="4">Glycosyltransferase family 2 protein</fullName>
    </submittedName>
</protein>
<dbReference type="InterPro" id="IPR029044">
    <property type="entry name" value="Nucleotide-diphossugar_trans"/>
</dbReference>
<reference evidence="4 5" key="1">
    <citation type="submission" date="2023-12" db="EMBL/GenBank/DDBJ databases">
        <title>Genome sequencing and assembly of bacterial species from a model synthetic community.</title>
        <authorList>
            <person name="Hogle S.L."/>
        </authorList>
    </citation>
    <scope>NUCLEOTIDE SEQUENCE [LARGE SCALE GENOMIC DNA]</scope>
    <source>
        <strain evidence="4 5">HAMBI_3031</strain>
    </source>
</reference>
<dbReference type="Proteomes" id="UP001325680">
    <property type="component" value="Chromosome"/>
</dbReference>
<feature type="domain" description="Galactosyltransferase C-terminal" evidence="3">
    <location>
        <begin position="172"/>
        <end position="235"/>
    </location>
</feature>
<evidence type="ECO:0000259" key="3">
    <source>
        <dbReference type="Pfam" id="PF02709"/>
    </source>
</evidence>
<accession>A0ABZ0W333</accession>
<dbReference type="Pfam" id="PF02709">
    <property type="entry name" value="Glyco_transf_7C"/>
    <property type="match status" value="1"/>
</dbReference>
<dbReference type="InterPro" id="IPR050834">
    <property type="entry name" value="Glycosyltransf_2"/>
</dbReference>
<dbReference type="PANTHER" id="PTHR43685:SF3">
    <property type="entry name" value="SLR2126 PROTEIN"/>
    <property type="match status" value="1"/>
</dbReference>
<evidence type="ECO:0000313" key="4">
    <source>
        <dbReference type="EMBL" id="WQD36897.1"/>
    </source>
</evidence>
<dbReference type="Gene3D" id="3.90.550.10">
    <property type="entry name" value="Spore Coat Polysaccharide Biosynthesis Protein SpsA, Chain A"/>
    <property type="match status" value="1"/>
</dbReference>
<dbReference type="EMBL" id="CP139960">
    <property type="protein sequence ID" value="WQD36897.1"/>
    <property type="molecule type" value="Genomic_DNA"/>
</dbReference>
<sequence>MMTGKRRKTRVSLIISTYNWPDALMLCLQSVLSQSVLPDEVIIADDGSGMSTSSVIKAFEQDFERTVKHVWQEDKGFRKSLILNKAIKEATGEYIVQIDGDVILDRNFIADHLFVAEEGCFVRGSRGMLTPEKTRQILLAKSIDIHCWSPGIRNRNNVLRSQFFARLIARKSLSSKSVRGSNLAFRKKDFELVNGYDNDLTGWGHEDEELATRFVNSGIYKKVVKLAAVQYHLHHKEASKNNEPIHADAVLKKRMECAVFCINGFQQI</sequence>
<evidence type="ECO:0000313" key="5">
    <source>
        <dbReference type="Proteomes" id="UP001325680"/>
    </source>
</evidence>
<dbReference type="Pfam" id="PF00535">
    <property type="entry name" value="Glycos_transf_2"/>
    <property type="match status" value="1"/>
</dbReference>
<evidence type="ECO:0000256" key="1">
    <source>
        <dbReference type="ARBA" id="ARBA00022679"/>
    </source>
</evidence>
<keyword evidence="1" id="KW-0808">Transferase</keyword>